<dbReference type="InterPro" id="IPR034683">
    <property type="entry name" value="IspD/TarI"/>
</dbReference>
<protein>
    <recommendedName>
        <fullName evidence="4">2-C-methyl-D-erythritol 4-phosphate cytidylyltransferase</fullName>
        <ecNumber evidence="4">2.7.7.60</ecNumber>
    </recommendedName>
    <alternativeName>
        <fullName evidence="4">4-diphosphocytidyl-2C-methyl-D-erythritol synthase</fullName>
    </alternativeName>
    <alternativeName>
        <fullName evidence="4">MEP cytidylyltransferase</fullName>
        <shortName evidence="4">MCT</shortName>
    </alternativeName>
</protein>
<keyword evidence="3 4" id="KW-0414">Isoprene biosynthesis</keyword>
<dbReference type="Proteomes" id="UP000284112">
    <property type="component" value="Unassembled WGS sequence"/>
</dbReference>
<evidence type="ECO:0000256" key="2">
    <source>
        <dbReference type="ARBA" id="ARBA00022695"/>
    </source>
</evidence>
<comment type="function">
    <text evidence="4">Catalyzes the formation of 4-diphosphocytidyl-2-C-methyl-D-erythritol from CTP and 2-C-methyl-D-erythritol 4-phosphate (MEP).</text>
</comment>
<dbReference type="Gene3D" id="3.90.550.10">
    <property type="entry name" value="Spore Coat Polysaccharide Biosynthesis Protein SpsA, Chain A"/>
    <property type="match status" value="1"/>
</dbReference>
<evidence type="ECO:0000313" key="5">
    <source>
        <dbReference type="EMBL" id="RGO33359.1"/>
    </source>
</evidence>
<feature type="site" description="Transition state stabilizer" evidence="4">
    <location>
        <position position="17"/>
    </location>
</feature>
<keyword evidence="2 4" id="KW-0548">Nucleotidyltransferase</keyword>
<evidence type="ECO:0000313" key="6">
    <source>
        <dbReference type="EMBL" id="RHG03396.1"/>
    </source>
</evidence>
<comment type="similarity">
    <text evidence="4">Belongs to the IspD/TarI cytidylyltransferase family. IspD subfamily.</text>
</comment>
<reference evidence="7 8" key="1">
    <citation type="submission" date="2018-08" db="EMBL/GenBank/DDBJ databases">
        <title>A genome reference for cultivated species of the human gut microbiota.</title>
        <authorList>
            <person name="Zou Y."/>
            <person name="Xue W."/>
            <person name="Luo G."/>
        </authorList>
    </citation>
    <scope>NUCLEOTIDE SEQUENCE [LARGE SCALE GENOMIC DNA]</scope>
    <source>
        <strain evidence="6 8">AM23-13</strain>
        <strain evidence="5 7">OM02-16</strain>
    </source>
</reference>
<comment type="pathway">
    <text evidence="4">Isoprenoid biosynthesis; isopentenyl diphosphate biosynthesis via DXP pathway; isopentenyl diphosphate from 1-deoxy-D-xylulose 5-phosphate: step 2/6.</text>
</comment>
<dbReference type="RefSeq" id="WP_055303703.1">
    <property type="nucleotide sequence ID" value="NZ_CABMEZ010000004.1"/>
</dbReference>
<sequence>MKKRCVAIVLSAGQGKRMGTSIQKQYIELCGKPIICYCLEAFEKSEIIDDVIMVAGAGQEDYVTEEIVNKYHFGKVRAVIPGGKERYDSVWNGLKAIRDGMAGEEAKEGYVYIHDGARPFVDEQIIKRGYACVKANRACVAGVPSKDTVKIVDENQFAVNTPVRKYVWIVQTPQVFETELITQAYKNLMEHDRENVTDDAMVVEQEMQIPVKLYEGSYCNIKITTPEDLDTAKGFIEHIKS</sequence>
<dbReference type="NCBIfam" id="TIGR00453">
    <property type="entry name" value="ispD"/>
    <property type="match status" value="1"/>
</dbReference>
<organism evidence="6 8">
    <name type="scientific">Dorea longicatena</name>
    <dbReference type="NCBI Taxonomy" id="88431"/>
    <lineage>
        <taxon>Bacteria</taxon>
        <taxon>Bacillati</taxon>
        <taxon>Bacillota</taxon>
        <taxon>Clostridia</taxon>
        <taxon>Lachnospirales</taxon>
        <taxon>Lachnospiraceae</taxon>
        <taxon>Dorea</taxon>
    </lineage>
</organism>
<dbReference type="GO" id="GO:0019288">
    <property type="term" value="P:isopentenyl diphosphate biosynthetic process, methylerythritol 4-phosphate pathway"/>
    <property type="evidence" value="ECO:0007669"/>
    <property type="project" value="UniProtKB-UniRule"/>
</dbReference>
<dbReference type="Pfam" id="PF01128">
    <property type="entry name" value="IspD"/>
    <property type="match status" value="1"/>
</dbReference>
<evidence type="ECO:0000313" key="7">
    <source>
        <dbReference type="Proteomes" id="UP000261285"/>
    </source>
</evidence>
<gene>
    <name evidence="4 6" type="primary">ispD</name>
    <name evidence="6" type="ORF">DW641_15165</name>
    <name evidence="5" type="ORF">DXB16_05165</name>
</gene>
<dbReference type="PANTHER" id="PTHR32125">
    <property type="entry name" value="2-C-METHYL-D-ERYTHRITOL 4-PHOSPHATE CYTIDYLYLTRANSFERASE, CHLOROPLASTIC"/>
    <property type="match status" value="1"/>
</dbReference>
<dbReference type="InterPro" id="IPR029044">
    <property type="entry name" value="Nucleotide-diphossugar_trans"/>
</dbReference>
<feature type="site" description="Positions MEP for the nucleophilic attack" evidence="4">
    <location>
        <position position="222"/>
    </location>
</feature>
<accession>A0A174IQE9</accession>
<name>A0A174IQE9_9FIRM</name>
<comment type="caution">
    <text evidence="6">The sequence shown here is derived from an EMBL/GenBank/DDBJ whole genome shotgun (WGS) entry which is preliminary data.</text>
</comment>
<dbReference type="EMBL" id="QSVN01000004">
    <property type="protein sequence ID" value="RGO33359.1"/>
    <property type="molecule type" value="Genomic_DNA"/>
</dbReference>
<dbReference type="CDD" id="cd02516">
    <property type="entry name" value="CDP-ME_synthetase"/>
    <property type="match status" value="1"/>
</dbReference>
<evidence type="ECO:0000313" key="8">
    <source>
        <dbReference type="Proteomes" id="UP000284112"/>
    </source>
</evidence>
<dbReference type="PANTHER" id="PTHR32125:SF4">
    <property type="entry name" value="2-C-METHYL-D-ERYTHRITOL 4-PHOSPHATE CYTIDYLYLTRANSFERASE, CHLOROPLASTIC"/>
    <property type="match status" value="1"/>
</dbReference>
<evidence type="ECO:0000256" key="1">
    <source>
        <dbReference type="ARBA" id="ARBA00022679"/>
    </source>
</evidence>
<dbReference type="AlphaFoldDB" id="A0A174IQE9"/>
<dbReference type="GO" id="GO:0050518">
    <property type="term" value="F:2-C-methyl-D-erythritol 4-phosphate cytidylyltransferase activity"/>
    <property type="evidence" value="ECO:0007669"/>
    <property type="project" value="UniProtKB-UniRule"/>
</dbReference>
<dbReference type="InterPro" id="IPR050088">
    <property type="entry name" value="IspD/TarI_cytidylyltransf_bact"/>
</dbReference>
<evidence type="ECO:0000256" key="3">
    <source>
        <dbReference type="ARBA" id="ARBA00023229"/>
    </source>
</evidence>
<dbReference type="eggNOG" id="COG1211">
    <property type="taxonomic scope" value="Bacteria"/>
</dbReference>
<evidence type="ECO:0000256" key="4">
    <source>
        <dbReference type="HAMAP-Rule" id="MF_00108"/>
    </source>
</evidence>
<feature type="site" description="Positions MEP for the nucleophilic attack" evidence="4">
    <location>
        <position position="164"/>
    </location>
</feature>
<dbReference type="EMBL" id="QRHW01000049">
    <property type="protein sequence ID" value="RHG03396.1"/>
    <property type="molecule type" value="Genomic_DNA"/>
</dbReference>
<dbReference type="EC" id="2.7.7.60" evidence="4"/>
<comment type="catalytic activity">
    <reaction evidence="4">
        <text>2-C-methyl-D-erythritol 4-phosphate + CTP + H(+) = 4-CDP-2-C-methyl-D-erythritol + diphosphate</text>
        <dbReference type="Rhea" id="RHEA:13429"/>
        <dbReference type="ChEBI" id="CHEBI:15378"/>
        <dbReference type="ChEBI" id="CHEBI:33019"/>
        <dbReference type="ChEBI" id="CHEBI:37563"/>
        <dbReference type="ChEBI" id="CHEBI:57823"/>
        <dbReference type="ChEBI" id="CHEBI:58262"/>
        <dbReference type="EC" id="2.7.7.60"/>
    </reaction>
</comment>
<dbReference type="HAMAP" id="MF_00108">
    <property type="entry name" value="IspD"/>
    <property type="match status" value="1"/>
</dbReference>
<dbReference type="SUPFAM" id="SSF53448">
    <property type="entry name" value="Nucleotide-diphospho-sugar transferases"/>
    <property type="match status" value="1"/>
</dbReference>
<dbReference type="InterPro" id="IPR001228">
    <property type="entry name" value="IspD"/>
</dbReference>
<keyword evidence="1 4" id="KW-0808">Transferase</keyword>
<feature type="site" description="Transition state stabilizer" evidence="4">
    <location>
        <position position="24"/>
    </location>
</feature>
<dbReference type="FunFam" id="3.90.550.10:FF:000003">
    <property type="entry name" value="2-C-methyl-D-erythritol 4-phosphate cytidylyltransferase"/>
    <property type="match status" value="1"/>
</dbReference>
<proteinExistence type="inferred from homology"/>
<dbReference type="Proteomes" id="UP000261285">
    <property type="component" value="Unassembled WGS sequence"/>
</dbReference>
<dbReference type="UniPathway" id="UPA00056">
    <property type="reaction ID" value="UER00093"/>
</dbReference>